<dbReference type="SUPFAM" id="SSF50129">
    <property type="entry name" value="GroES-like"/>
    <property type="match status" value="1"/>
</dbReference>
<dbReference type="InterPro" id="IPR013149">
    <property type="entry name" value="ADH-like_C"/>
</dbReference>
<sequence length="346" mass="37160">MSNQQLALQIDKPGDIPVVGPREIPNVPAGEVLIKILATALNPADWKIQDMGFLSVFPAIPGTDLAGEVETVGAGVTKFKKGDRVMTQGFFDVPDRASFQQYTLMKENFVAKIPASLSYEEAATIPMCFVTAAVGLFAPSAANLNPGVEWLGHKQTGQTILIIGGSTSVGQYVVQLAKFIGFTNIIVYASKKHHTYLTGLGATQCIDRSAVSLDALADAIPGEVDLVYDAVMFPEAQDAATNIVRVGGKVATVSNGADMRSEAVKEASKDKHFYMVAGGAQWPGQEEFCAALWERAERFLIEGIVKPNRHELLPGGLRAIVPGLERLKKDEVSGVKLVVRPHDTEI</sequence>
<dbReference type="PANTHER" id="PTHR45348:SF2">
    <property type="entry name" value="ZINC-TYPE ALCOHOL DEHYDROGENASE-LIKE PROTEIN C2E1P3.01"/>
    <property type="match status" value="1"/>
</dbReference>
<evidence type="ECO:0000259" key="1">
    <source>
        <dbReference type="SMART" id="SM00829"/>
    </source>
</evidence>
<evidence type="ECO:0000313" key="3">
    <source>
        <dbReference type="Proteomes" id="UP000054007"/>
    </source>
</evidence>
<dbReference type="Pfam" id="PF00107">
    <property type="entry name" value="ADH_zinc_N"/>
    <property type="match status" value="1"/>
</dbReference>
<dbReference type="Gene3D" id="3.90.180.10">
    <property type="entry name" value="Medium-chain alcohol dehydrogenases, catalytic domain"/>
    <property type="match status" value="1"/>
</dbReference>
<dbReference type="Proteomes" id="UP000054007">
    <property type="component" value="Unassembled WGS sequence"/>
</dbReference>
<evidence type="ECO:0000313" key="2">
    <source>
        <dbReference type="EMBL" id="KIY66661.1"/>
    </source>
</evidence>
<dbReference type="Gene3D" id="3.40.50.720">
    <property type="entry name" value="NAD(P)-binding Rossmann-like Domain"/>
    <property type="match status" value="1"/>
</dbReference>
<feature type="domain" description="Enoyl reductase (ER)" evidence="1">
    <location>
        <begin position="14"/>
        <end position="339"/>
    </location>
</feature>
<dbReference type="SUPFAM" id="SSF51735">
    <property type="entry name" value="NAD(P)-binding Rossmann-fold domains"/>
    <property type="match status" value="1"/>
</dbReference>
<dbReference type="InterPro" id="IPR047122">
    <property type="entry name" value="Trans-enoyl_RdTase-like"/>
</dbReference>
<protein>
    <submittedName>
        <fullName evidence="2">GroES-like protein</fullName>
    </submittedName>
</protein>
<dbReference type="InterPro" id="IPR020843">
    <property type="entry name" value="ER"/>
</dbReference>
<dbReference type="InterPro" id="IPR013154">
    <property type="entry name" value="ADH-like_N"/>
</dbReference>
<organism evidence="2 3">
    <name type="scientific">Cylindrobasidium torrendii FP15055 ss-10</name>
    <dbReference type="NCBI Taxonomy" id="1314674"/>
    <lineage>
        <taxon>Eukaryota</taxon>
        <taxon>Fungi</taxon>
        <taxon>Dikarya</taxon>
        <taxon>Basidiomycota</taxon>
        <taxon>Agaricomycotina</taxon>
        <taxon>Agaricomycetes</taxon>
        <taxon>Agaricomycetidae</taxon>
        <taxon>Agaricales</taxon>
        <taxon>Marasmiineae</taxon>
        <taxon>Physalacriaceae</taxon>
        <taxon>Cylindrobasidium</taxon>
    </lineage>
</organism>
<accession>A0A0D7BAV8</accession>
<keyword evidence="3" id="KW-1185">Reference proteome</keyword>
<gene>
    <name evidence="2" type="ORF">CYLTODRAFT_377387</name>
</gene>
<dbReference type="GO" id="GO:0016651">
    <property type="term" value="F:oxidoreductase activity, acting on NAD(P)H"/>
    <property type="evidence" value="ECO:0007669"/>
    <property type="project" value="InterPro"/>
</dbReference>
<reference evidence="2 3" key="1">
    <citation type="journal article" date="2015" name="Fungal Genet. Biol.">
        <title>Evolution of novel wood decay mechanisms in Agaricales revealed by the genome sequences of Fistulina hepatica and Cylindrobasidium torrendii.</title>
        <authorList>
            <person name="Floudas D."/>
            <person name="Held B.W."/>
            <person name="Riley R."/>
            <person name="Nagy L.G."/>
            <person name="Koehler G."/>
            <person name="Ransdell A.S."/>
            <person name="Younus H."/>
            <person name="Chow J."/>
            <person name="Chiniquy J."/>
            <person name="Lipzen A."/>
            <person name="Tritt A."/>
            <person name="Sun H."/>
            <person name="Haridas S."/>
            <person name="LaButti K."/>
            <person name="Ohm R.A."/>
            <person name="Kues U."/>
            <person name="Blanchette R.A."/>
            <person name="Grigoriev I.V."/>
            <person name="Minto R.E."/>
            <person name="Hibbett D.S."/>
        </authorList>
    </citation>
    <scope>NUCLEOTIDE SEQUENCE [LARGE SCALE GENOMIC DNA]</scope>
    <source>
        <strain evidence="2 3">FP15055 ss-10</strain>
    </source>
</reference>
<dbReference type="InterPro" id="IPR011032">
    <property type="entry name" value="GroES-like_sf"/>
</dbReference>
<dbReference type="SMART" id="SM00829">
    <property type="entry name" value="PKS_ER"/>
    <property type="match status" value="1"/>
</dbReference>
<dbReference type="InterPro" id="IPR036291">
    <property type="entry name" value="NAD(P)-bd_dom_sf"/>
</dbReference>
<name>A0A0D7BAV8_9AGAR</name>
<dbReference type="AlphaFoldDB" id="A0A0D7BAV8"/>
<dbReference type="PANTHER" id="PTHR45348">
    <property type="entry name" value="HYPOTHETICAL OXIDOREDUCTASE (EUROFUNG)"/>
    <property type="match status" value="1"/>
</dbReference>
<dbReference type="STRING" id="1314674.A0A0D7BAV8"/>
<dbReference type="EMBL" id="KN880547">
    <property type="protein sequence ID" value="KIY66661.1"/>
    <property type="molecule type" value="Genomic_DNA"/>
</dbReference>
<proteinExistence type="predicted"/>
<dbReference type="OrthoDB" id="3233595at2759"/>
<dbReference type="CDD" id="cd08249">
    <property type="entry name" value="enoyl_reductase_like"/>
    <property type="match status" value="1"/>
</dbReference>
<dbReference type="Pfam" id="PF08240">
    <property type="entry name" value="ADH_N"/>
    <property type="match status" value="1"/>
</dbReference>